<dbReference type="EMBL" id="JAGFNK010000202">
    <property type="protein sequence ID" value="KAI9459104.1"/>
    <property type="molecule type" value="Genomic_DNA"/>
</dbReference>
<reference evidence="1" key="1">
    <citation type="submission" date="2021-03" db="EMBL/GenBank/DDBJ databases">
        <title>Evolutionary priming and transition to the ectomycorrhizal habit in an iconic lineage of mushroom-forming fungi: is preadaptation a requirement?</title>
        <authorList>
            <consortium name="DOE Joint Genome Institute"/>
            <person name="Looney B.P."/>
            <person name="Miyauchi S."/>
            <person name="Morin E."/>
            <person name="Drula E."/>
            <person name="Courty P.E."/>
            <person name="Chicoki N."/>
            <person name="Fauchery L."/>
            <person name="Kohler A."/>
            <person name="Kuo A."/>
            <person name="LaButti K."/>
            <person name="Pangilinan J."/>
            <person name="Lipzen A."/>
            <person name="Riley R."/>
            <person name="Andreopoulos W."/>
            <person name="He G."/>
            <person name="Johnson J."/>
            <person name="Barry K.W."/>
            <person name="Grigoriev I.V."/>
            <person name="Nagy L."/>
            <person name="Hibbett D."/>
            <person name="Henrissat B."/>
            <person name="Matheny P.B."/>
            <person name="Labbe J."/>
            <person name="Martin A.F."/>
        </authorList>
    </citation>
    <scope>NUCLEOTIDE SEQUENCE</scope>
    <source>
        <strain evidence="1">BPL698</strain>
    </source>
</reference>
<dbReference type="Proteomes" id="UP001207468">
    <property type="component" value="Unassembled WGS sequence"/>
</dbReference>
<organism evidence="1 2">
    <name type="scientific">Russula earlei</name>
    <dbReference type="NCBI Taxonomy" id="71964"/>
    <lineage>
        <taxon>Eukaryota</taxon>
        <taxon>Fungi</taxon>
        <taxon>Dikarya</taxon>
        <taxon>Basidiomycota</taxon>
        <taxon>Agaricomycotina</taxon>
        <taxon>Agaricomycetes</taxon>
        <taxon>Russulales</taxon>
        <taxon>Russulaceae</taxon>
        <taxon>Russula</taxon>
    </lineage>
</organism>
<evidence type="ECO:0000313" key="2">
    <source>
        <dbReference type="Proteomes" id="UP001207468"/>
    </source>
</evidence>
<accession>A0ACC0U2E8</accession>
<sequence length="117" mass="13043">MATEYIRITYKCLVVLTVLIANEEQSLDEMKNMVRRKLGLASSTPIELKQSRYNEIVDLEDDDDFEVFKALTRTSLQVHAIVIVTIPENGSSAIPLVATESRSLSPENSSRVDAGDQ</sequence>
<keyword evidence="2" id="KW-1185">Reference proteome</keyword>
<evidence type="ECO:0000313" key="1">
    <source>
        <dbReference type="EMBL" id="KAI9459104.1"/>
    </source>
</evidence>
<gene>
    <name evidence="1" type="ORF">F5148DRAFT_1377530</name>
</gene>
<proteinExistence type="predicted"/>
<comment type="caution">
    <text evidence="1">The sequence shown here is derived from an EMBL/GenBank/DDBJ whole genome shotgun (WGS) entry which is preliminary data.</text>
</comment>
<protein>
    <submittedName>
        <fullName evidence="1">Uncharacterized protein</fullName>
    </submittedName>
</protein>
<name>A0ACC0U2E8_9AGAM</name>